<accession>A0A482WXI7</accession>
<feature type="repeat" description="ANK" evidence="3">
    <location>
        <begin position="33"/>
        <end position="65"/>
    </location>
</feature>
<evidence type="ECO:0000256" key="5">
    <source>
        <dbReference type="SAM" id="MobiDB-lite"/>
    </source>
</evidence>
<feature type="repeat" description="ANK" evidence="3">
    <location>
        <begin position="133"/>
        <end position="165"/>
    </location>
</feature>
<evidence type="ECO:0000256" key="1">
    <source>
        <dbReference type="ARBA" id="ARBA00022737"/>
    </source>
</evidence>
<evidence type="ECO:0000313" key="6">
    <source>
        <dbReference type="EMBL" id="RZF38203.1"/>
    </source>
</evidence>
<name>A0A482WXI7_LAOST</name>
<keyword evidence="7" id="KW-1185">Reference proteome</keyword>
<feature type="repeat" description="ANK" evidence="3">
    <location>
        <begin position="199"/>
        <end position="231"/>
    </location>
</feature>
<dbReference type="SMR" id="A0A482WXI7"/>
<evidence type="ECO:0000256" key="4">
    <source>
        <dbReference type="SAM" id="Coils"/>
    </source>
</evidence>
<dbReference type="OrthoDB" id="424503at2759"/>
<feature type="repeat" description="ANK" evidence="3">
    <location>
        <begin position="66"/>
        <end position="98"/>
    </location>
</feature>
<gene>
    <name evidence="6" type="ORF">LSTR_LSTR005564</name>
</gene>
<dbReference type="InterPro" id="IPR002110">
    <property type="entry name" value="Ankyrin_rpt"/>
</dbReference>
<dbReference type="STRING" id="195883.A0A482WXI7"/>
<dbReference type="EMBL" id="QKKF02022802">
    <property type="protein sequence ID" value="RZF38203.1"/>
    <property type="molecule type" value="Genomic_DNA"/>
</dbReference>
<dbReference type="PANTHER" id="PTHR24201">
    <property type="entry name" value="ANK_REP_REGION DOMAIN-CONTAINING PROTEIN"/>
    <property type="match status" value="1"/>
</dbReference>
<keyword evidence="1" id="KW-0677">Repeat</keyword>
<sequence>MLGEQLREAAAEGNNREVVRLLSDGAKITPDRNGRTALHLAAAGGFAEVTAALLLAKADPNAVDSVGCSPLQVAAAEGHLEIAKQLIKYGADVNKQDTVHGNTALHEASWKGFSQMVATLCKVKANMNIKNYGGFAALHLCCQNGHNQSCRELLIYGCNPDLQNNYGDTPLHTSARYGHAGVTRILISAQCRVSDQNKNGDSALHIAAAMGRRKLTRILLEAACNKNIRNKQHETARDIAARKELTEILKIIDDVPDVPSSKKSKKKEKPVKENKTSKHKHDKKKQKVQFMEAASLAGGKQWSPYGCHYYPDPKDFPQPNLDSLPNEPLKKGEQYFLDLAGNICKGPVGVGYTCYCAPFFRHVEEKLERDKQELKEQLTCAEQRLGKRVESLERKTESRLSQIAHWLADRGGEAAGMQRTRSLDGELSIKMENLQVDVPDASWHSNEDVANECQQTNVPKDPLNRFWKSQFLKPVRTERPDLVSSHHSYSPASDHNYANQPLPEWRKDELRKSVQEIMSRVNLSSHWQGREEGEGREEASSWREGGGVSSEEEEESSGDERVVSWQEVERLPYRSRSAVYSPTLEREPPDSGYSTKICSNSQGPSPSLSGRLESDGLAGPAGAGAGAGAGIFKSQPAVIDAADYHTEQLLPPTQLTNKCQNIYTGEASLV</sequence>
<dbReference type="PROSITE" id="PS50297">
    <property type="entry name" value="ANK_REP_REGION"/>
    <property type="match status" value="4"/>
</dbReference>
<keyword evidence="4" id="KW-0175">Coiled coil</keyword>
<feature type="region of interest" description="Disordered" evidence="5">
    <location>
        <begin position="478"/>
        <end position="502"/>
    </location>
</feature>
<feature type="repeat" description="ANK" evidence="3">
    <location>
        <begin position="166"/>
        <end position="198"/>
    </location>
</feature>
<feature type="region of interest" description="Disordered" evidence="5">
    <location>
        <begin position="524"/>
        <end position="563"/>
    </location>
</feature>
<feature type="compositionally biased region" description="Polar residues" evidence="5">
    <location>
        <begin position="592"/>
        <end position="608"/>
    </location>
</feature>
<keyword evidence="2 3" id="KW-0040">ANK repeat</keyword>
<dbReference type="InterPro" id="IPR036770">
    <property type="entry name" value="Ankyrin_rpt-contain_sf"/>
</dbReference>
<evidence type="ECO:0000256" key="3">
    <source>
        <dbReference type="PROSITE-ProRule" id="PRU00023"/>
    </source>
</evidence>
<feature type="region of interest" description="Disordered" evidence="5">
    <location>
        <begin position="257"/>
        <end position="286"/>
    </location>
</feature>
<evidence type="ECO:0000256" key="2">
    <source>
        <dbReference type="ARBA" id="ARBA00023043"/>
    </source>
</evidence>
<dbReference type="PRINTS" id="PR01415">
    <property type="entry name" value="ANKYRIN"/>
</dbReference>
<proteinExistence type="predicted"/>
<reference evidence="6 7" key="1">
    <citation type="journal article" date="2017" name="Gigascience">
        <title>Genome sequence of the small brown planthopper, Laodelphax striatellus.</title>
        <authorList>
            <person name="Zhu J."/>
            <person name="Jiang F."/>
            <person name="Wang X."/>
            <person name="Yang P."/>
            <person name="Bao Y."/>
            <person name="Zhao W."/>
            <person name="Wang W."/>
            <person name="Lu H."/>
            <person name="Wang Q."/>
            <person name="Cui N."/>
            <person name="Li J."/>
            <person name="Chen X."/>
            <person name="Luo L."/>
            <person name="Yu J."/>
            <person name="Kang L."/>
            <person name="Cui F."/>
        </authorList>
    </citation>
    <scope>NUCLEOTIDE SEQUENCE [LARGE SCALE GENOMIC DNA]</scope>
    <source>
        <strain evidence="6">Lst14</strain>
    </source>
</reference>
<dbReference type="SUPFAM" id="SSF48403">
    <property type="entry name" value="Ankyrin repeat"/>
    <property type="match status" value="1"/>
</dbReference>
<dbReference type="AlphaFoldDB" id="A0A482WXI7"/>
<comment type="caution">
    <text evidence="6">The sequence shown here is derived from an EMBL/GenBank/DDBJ whole genome shotgun (WGS) entry which is preliminary data.</text>
</comment>
<dbReference type="Proteomes" id="UP000291343">
    <property type="component" value="Unassembled WGS sequence"/>
</dbReference>
<feature type="coiled-coil region" evidence="4">
    <location>
        <begin position="364"/>
        <end position="395"/>
    </location>
</feature>
<feature type="compositionally biased region" description="Gly residues" evidence="5">
    <location>
        <begin position="619"/>
        <end position="629"/>
    </location>
</feature>
<feature type="compositionally biased region" description="Basic and acidic residues" evidence="5">
    <location>
        <begin position="528"/>
        <end position="541"/>
    </location>
</feature>
<organism evidence="6 7">
    <name type="scientific">Laodelphax striatellus</name>
    <name type="common">Small brown planthopper</name>
    <name type="synonym">Delphax striatella</name>
    <dbReference type="NCBI Taxonomy" id="195883"/>
    <lineage>
        <taxon>Eukaryota</taxon>
        <taxon>Metazoa</taxon>
        <taxon>Ecdysozoa</taxon>
        <taxon>Arthropoda</taxon>
        <taxon>Hexapoda</taxon>
        <taxon>Insecta</taxon>
        <taxon>Pterygota</taxon>
        <taxon>Neoptera</taxon>
        <taxon>Paraneoptera</taxon>
        <taxon>Hemiptera</taxon>
        <taxon>Auchenorrhyncha</taxon>
        <taxon>Fulgoroidea</taxon>
        <taxon>Delphacidae</taxon>
        <taxon>Criomorphinae</taxon>
        <taxon>Laodelphax</taxon>
    </lineage>
</organism>
<dbReference type="Pfam" id="PF00023">
    <property type="entry name" value="Ank"/>
    <property type="match status" value="1"/>
</dbReference>
<dbReference type="SMART" id="SM00248">
    <property type="entry name" value="ANK"/>
    <property type="match status" value="6"/>
</dbReference>
<dbReference type="InParanoid" id="A0A482WXI7"/>
<dbReference type="PANTHER" id="PTHR24201:SF13">
    <property type="entry name" value="ANKYRIN REPEAT DOMAIN-CONTAINING PROTEIN 6-LIKE"/>
    <property type="match status" value="1"/>
</dbReference>
<dbReference type="Gene3D" id="1.25.40.20">
    <property type="entry name" value="Ankyrin repeat-containing domain"/>
    <property type="match status" value="1"/>
</dbReference>
<feature type="repeat" description="ANK" evidence="3">
    <location>
        <begin position="100"/>
        <end position="132"/>
    </location>
</feature>
<feature type="region of interest" description="Disordered" evidence="5">
    <location>
        <begin position="581"/>
        <end position="629"/>
    </location>
</feature>
<feature type="compositionally biased region" description="Basic residues" evidence="5">
    <location>
        <begin position="277"/>
        <end position="286"/>
    </location>
</feature>
<dbReference type="PROSITE" id="PS50088">
    <property type="entry name" value="ANK_REPEAT"/>
    <property type="match status" value="6"/>
</dbReference>
<dbReference type="Pfam" id="PF12796">
    <property type="entry name" value="Ank_2"/>
    <property type="match status" value="2"/>
</dbReference>
<evidence type="ECO:0000313" key="7">
    <source>
        <dbReference type="Proteomes" id="UP000291343"/>
    </source>
</evidence>
<dbReference type="InterPro" id="IPR050776">
    <property type="entry name" value="Ank_Repeat/CDKN_Inhibitor"/>
</dbReference>
<protein>
    <submittedName>
        <fullName evidence="6">Uncharacterized protein</fullName>
    </submittedName>
</protein>
<feature type="compositionally biased region" description="Polar residues" evidence="5">
    <location>
        <begin position="485"/>
        <end position="499"/>
    </location>
</feature>